<evidence type="ECO:0000313" key="3">
    <source>
        <dbReference type="Proteomes" id="UP000027982"/>
    </source>
</evidence>
<dbReference type="Gene3D" id="3.30.1330.80">
    <property type="entry name" value="Hypothetical protein, similar to alpha- acetolactate decarboxylase, domain 2"/>
    <property type="match status" value="1"/>
</dbReference>
<reference evidence="2 3" key="1">
    <citation type="journal article" date="2014" name="PLoS ONE">
        <title>The first complete genome sequence of the class fimbriimonadia in the phylum armatimonadetes.</title>
        <authorList>
            <person name="Hu Z.Y."/>
            <person name="Wang Y.Z."/>
            <person name="Im W.T."/>
            <person name="Wang S.Y."/>
            <person name="Zhao G.P."/>
            <person name="Zheng H.J."/>
            <person name="Quan Z.X."/>
        </authorList>
    </citation>
    <scope>NUCLEOTIDE SEQUENCE [LARGE SCALE GENOMIC DNA]</scope>
    <source>
        <strain evidence="2">Gsoil 348</strain>
    </source>
</reference>
<keyword evidence="3" id="KW-1185">Reference proteome</keyword>
<dbReference type="HOGENOM" id="CLU_2011847_0_0_0"/>
<proteinExistence type="predicted"/>
<name>A0A068NRA4_FIMGI</name>
<evidence type="ECO:0000259" key="1">
    <source>
        <dbReference type="PROSITE" id="PS51742"/>
    </source>
</evidence>
<dbReference type="Pfam" id="PF03479">
    <property type="entry name" value="PCC"/>
    <property type="match status" value="1"/>
</dbReference>
<evidence type="ECO:0000313" key="2">
    <source>
        <dbReference type="EMBL" id="AIE85971.1"/>
    </source>
</evidence>
<dbReference type="AlphaFoldDB" id="A0A068NRA4"/>
<dbReference type="KEGG" id="fgi:OP10G_2603"/>
<accession>A0A068NRA4</accession>
<dbReference type="SUPFAM" id="SSF117856">
    <property type="entry name" value="AF0104/ALDC/Ptd012-like"/>
    <property type="match status" value="1"/>
</dbReference>
<feature type="domain" description="PPC" evidence="1">
    <location>
        <begin position="6"/>
        <end position="123"/>
    </location>
</feature>
<dbReference type="CDD" id="cd11378">
    <property type="entry name" value="DUF296"/>
    <property type="match status" value="1"/>
</dbReference>
<dbReference type="EMBL" id="CP007139">
    <property type="protein sequence ID" value="AIE85971.1"/>
    <property type="molecule type" value="Genomic_DNA"/>
</dbReference>
<dbReference type="Proteomes" id="UP000027982">
    <property type="component" value="Chromosome"/>
</dbReference>
<dbReference type="RefSeq" id="WP_025225475.1">
    <property type="nucleotide sequence ID" value="NZ_CP007139.1"/>
</dbReference>
<dbReference type="InterPro" id="IPR005175">
    <property type="entry name" value="PPC_dom"/>
</dbReference>
<sequence>MEIERSGPGDRTGLVLFAGKELLSAVREHAVRHRISEARLTAQGAFSECVVGWYSFEQKQFVDTQLEGPVAIVTLAGYISQRSGITHVAIHGVFTAPGGNCRAGHLRSGIVRSKLLVSISIDH</sequence>
<gene>
    <name evidence="2" type="ORF">OP10G_2603</name>
</gene>
<protein>
    <recommendedName>
        <fullName evidence="1">PPC domain-containing protein</fullName>
    </recommendedName>
</protein>
<dbReference type="STRING" id="661478.OP10G_2603"/>
<dbReference type="OrthoDB" id="9798999at2"/>
<organism evidence="2 3">
    <name type="scientific">Fimbriimonas ginsengisoli Gsoil 348</name>
    <dbReference type="NCBI Taxonomy" id="661478"/>
    <lineage>
        <taxon>Bacteria</taxon>
        <taxon>Bacillati</taxon>
        <taxon>Armatimonadota</taxon>
        <taxon>Fimbriimonadia</taxon>
        <taxon>Fimbriimonadales</taxon>
        <taxon>Fimbriimonadaceae</taxon>
        <taxon>Fimbriimonas</taxon>
    </lineage>
</organism>
<dbReference type="eggNOG" id="COG1661">
    <property type="taxonomic scope" value="Bacteria"/>
</dbReference>
<dbReference type="PROSITE" id="PS51742">
    <property type="entry name" value="PPC"/>
    <property type="match status" value="1"/>
</dbReference>